<reference evidence="9 10" key="1">
    <citation type="submission" date="2024-05" db="EMBL/GenBank/DDBJ databases">
        <authorList>
            <person name="Duchaud E."/>
        </authorList>
    </citation>
    <scope>NUCLEOTIDE SEQUENCE [LARGE SCALE GENOMIC DNA]</scope>
    <source>
        <strain evidence="9">Ena-SAMPLE-TAB-13-05-2024-13:56:06:370-140302</strain>
    </source>
</reference>
<dbReference type="GO" id="GO:0036220">
    <property type="term" value="F:ITP diphosphatase activity"/>
    <property type="evidence" value="ECO:0007669"/>
    <property type="project" value="UniProtKB-EC"/>
</dbReference>
<evidence type="ECO:0000256" key="3">
    <source>
        <dbReference type="ARBA" id="ARBA00022741"/>
    </source>
</evidence>
<dbReference type="NCBIfam" id="NF011398">
    <property type="entry name" value="PRK14823.1"/>
    <property type="match status" value="1"/>
</dbReference>
<dbReference type="InterPro" id="IPR002637">
    <property type="entry name" value="RdgB/HAM1"/>
</dbReference>
<evidence type="ECO:0000256" key="8">
    <source>
        <dbReference type="RuleBase" id="RU003781"/>
    </source>
</evidence>
<keyword evidence="6 7" id="KW-0546">Nucleotide metabolism</keyword>
<dbReference type="PANTHER" id="PTHR11067">
    <property type="entry name" value="INOSINE TRIPHOSPHATE PYROPHOSPHATASE/HAM1 PROTEIN"/>
    <property type="match status" value="1"/>
</dbReference>
<dbReference type="PANTHER" id="PTHR11067:SF9">
    <property type="entry name" value="INOSINE TRIPHOSPHATE PYROPHOSPHATASE"/>
    <property type="match status" value="1"/>
</dbReference>
<protein>
    <recommendedName>
        <fullName evidence="7">dITP/XTP pyrophosphatase</fullName>
        <ecNumber evidence="7">3.6.1.66</ecNumber>
    </recommendedName>
    <alternativeName>
        <fullName evidence="7">Non-canonical purine NTP pyrophosphatase</fullName>
    </alternativeName>
    <alternativeName>
        <fullName evidence="7">Non-standard purine NTP pyrophosphatase</fullName>
    </alternativeName>
    <alternativeName>
        <fullName evidence="7">Nucleoside-triphosphate diphosphatase</fullName>
    </alternativeName>
    <alternativeName>
        <fullName evidence="7">Nucleoside-triphosphate pyrophosphatase</fullName>
        <shortName evidence="7">NTPase</shortName>
    </alternativeName>
</protein>
<evidence type="ECO:0000256" key="2">
    <source>
        <dbReference type="ARBA" id="ARBA00022723"/>
    </source>
</evidence>
<comment type="caution">
    <text evidence="9">The sequence shown here is derived from an EMBL/GenBank/DDBJ whole genome shotgun (WGS) entry which is preliminary data.</text>
</comment>
<evidence type="ECO:0000256" key="1">
    <source>
        <dbReference type="ARBA" id="ARBA00008023"/>
    </source>
</evidence>
<keyword evidence="10" id="KW-1185">Reference proteome</keyword>
<comment type="catalytic activity">
    <reaction evidence="7">
        <text>ITP + H2O = IMP + diphosphate + H(+)</text>
        <dbReference type="Rhea" id="RHEA:29399"/>
        <dbReference type="ChEBI" id="CHEBI:15377"/>
        <dbReference type="ChEBI" id="CHEBI:15378"/>
        <dbReference type="ChEBI" id="CHEBI:33019"/>
        <dbReference type="ChEBI" id="CHEBI:58053"/>
        <dbReference type="ChEBI" id="CHEBI:61402"/>
        <dbReference type="EC" id="3.6.1.66"/>
    </reaction>
</comment>
<dbReference type="RefSeq" id="WP_348713395.1">
    <property type="nucleotide sequence ID" value="NZ_CAXIXY010000007.1"/>
</dbReference>
<keyword evidence="5 7" id="KW-0460">Magnesium</keyword>
<dbReference type="NCBIfam" id="TIGR00042">
    <property type="entry name" value="RdgB/HAM1 family non-canonical purine NTP pyrophosphatase"/>
    <property type="match status" value="1"/>
</dbReference>
<dbReference type="InterPro" id="IPR020922">
    <property type="entry name" value="dITP/XTP_pyrophosphatase"/>
</dbReference>
<gene>
    <name evidence="9" type="ORF">T190607A01A_50034</name>
</gene>
<keyword evidence="3 7" id="KW-0547">Nucleotide-binding</keyword>
<evidence type="ECO:0000256" key="7">
    <source>
        <dbReference type="HAMAP-Rule" id="MF_01405"/>
    </source>
</evidence>
<comment type="catalytic activity">
    <reaction evidence="7">
        <text>XTP + H2O = XMP + diphosphate + H(+)</text>
        <dbReference type="Rhea" id="RHEA:28610"/>
        <dbReference type="ChEBI" id="CHEBI:15377"/>
        <dbReference type="ChEBI" id="CHEBI:15378"/>
        <dbReference type="ChEBI" id="CHEBI:33019"/>
        <dbReference type="ChEBI" id="CHEBI:57464"/>
        <dbReference type="ChEBI" id="CHEBI:61314"/>
        <dbReference type="EC" id="3.6.1.66"/>
    </reaction>
</comment>
<keyword evidence="4 7" id="KW-0378">Hydrolase</keyword>
<feature type="binding site" evidence="7">
    <location>
        <position position="171"/>
    </location>
    <ligand>
        <name>substrate</name>
    </ligand>
</feature>
<feature type="binding site" evidence="7">
    <location>
        <position position="69"/>
    </location>
    <ligand>
        <name>substrate</name>
    </ligand>
</feature>
<comment type="function">
    <text evidence="7">Pyrophosphatase that catalyzes the hydrolysis of nucleoside triphosphates to their monophosphate derivatives, with a high preference for the non-canonical purine nucleotides XTP (xanthosine triphosphate), dITP (deoxyinosine triphosphate) and ITP. Seems to function as a house-cleaning enzyme that removes non-canonical purine nucleotides from the nucleotide pool, thus preventing their incorporation into DNA/RNA and avoiding chromosomal lesions.</text>
</comment>
<dbReference type="EC" id="3.6.1.66" evidence="7"/>
<comment type="subunit">
    <text evidence="7">Homodimer.</text>
</comment>
<dbReference type="Gene3D" id="3.90.950.10">
    <property type="match status" value="1"/>
</dbReference>
<sequence>MKLVFATNNQNKLKEVQEMLPESIELLSPKDIGCFEDIEETATTLEGNAQIKANHITNNYNFNCFADDTGLEVDALNGEPGVYSARYAGEPANAENNMQKLLSSLGETVDRKAHFRTSICLNLDGKQFLFDGICKGEILTEKKGEKGFGYDPVFQPEGYNKSFAEMSSEAKNEISHRGLAIQKLIDFLKTYQPNN</sequence>
<comment type="cofactor">
    <cofactor evidence="7">
        <name>Mg(2+)</name>
        <dbReference type="ChEBI" id="CHEBI:18420"/>
    </cofactor>
    <text evidence="7">Binds 1 Mg(2+) ion per subunit.</text>
</comment>
<evidence type="ECO:0000313" key="9">
    <source>
        <dbReference type="EMBL" id="CAL2092602.1"/>
    </source>
</evidence>
<comment type="similarity">
    <text evidence="1 7 8">Belongs to the HAM1 NTPase family.</text>
</comment>
<dbReference type="Pfam" id="PF01725">
    <property type="entry name" value="Ham1p_like"/>
    <property type="match status" value="1"/>
</dbReference>
<dbReference type="CDD" id="cd00515">
    <property type="entry name" value="HAM1"/>
    <property type="match status" value="1"/>
</dbReference>
<dbReference type="Proteomes" id="UP001497416">
    <property type="component" value="Unassembled WGS sequence"/>
</dbReference>
<evidence type="ECO:0000313" key="10">
    <source>
        <dbReference type="Proteomes" id="UP001497416"/>
    </source>
</evidence>
<accession>A0ABP1EQQ9</accession>
<dbReference type="HAMAP" id="MF_01405">
    <property type="entry name" value="Non_canon_purine_NTPase"/>
    <property type="match status" value="1"/>
</dbReference>
<comment type="catalytic activity">
    <reaction evidence="7">
        <text>dITP + H2O = dIMP + diphosphate + H(+)</text>
        <dbReference type="Rhea" id="RHEA:28342"/>
        <dbReference type="ChEBI" id="CHEBI:15377"/>
        <dbReference type="ChEBI" id="CHEBI:15378"/>
        <dbReference type="ChEBI" id="CHEBI:33019"/>
        <dbReference type="ChEBI" id="CHEBI:61194"/>
        <dbReference type="ChEBI" id="CHEBI:61382"/>
        <dbReference type="EC" id="3.6.1.66"/>
    </reaction>
</comment>
<feature type="binding site" evidence="7">
    <location>
        <begin position="148"/>
        <end position="151"/>
    </location>
    <ligand>
        <name>substrate</name>
    </ligand>
</feature>
<dbReference type="EMBL" id="CAXIXY010000007">
    <property type="protein sequence ID" value="CAL2092602.1"/>
    <property type="molecule type" value="Genomic_DNA"/>
</dbReference>
<keyword evidence="2 7" id="KW-0479">Metal-binding</keyword>
<feature type="binding site" evidence="7">
    <location>
        <begin position="176"/>
        <end position="177"/>
    </location>
    <ligand>
        <name>substrate</name>
    </ligand>
</feature>
<evidence type="ECO:0000256" key="4">
    <source>
        <dbReference type="ARBA" id="ARBA00022801"/>
    </source>
</evidence>
<feature type="binding site" evidence="7">
    <location>
        <position position="39"/>
    </location>
    <ligand>
        <name>Mg(2+)</name>
        <dbReference type="ChEBI" id="CHEBI:18420"/>
    </ligand>
</feature>
<proteinExistence type="inferred from homology"/>
<organism evidence="9 10">
    <name type="scientific">Tenacibaculum platacis</name>
    <dbReference type="NCBI Taxonomy" id="3137852"/>
    <lineage>
        <taxon>Bacteria</taxon>
        <taxon>Pseudomonadati</taxon>
        <taxon>Bacteroidota</taxon>
        <taxon>Flavobacteriia</taxon>
        <taxon>Flavobacteriales</taxon>
        <taxon>Flavobacteriaceae</taxon>
        <taxon>Tenacibaculum</taxon>
    </lineage>
</organism>
<evidence type="ECO:0000256" key="6">
    <source>
        <dbReference type="ARBA" id="ARBA00023080"/>
    </source>
</evidence>
<dbReference type="SUPFAM" id="SSF52972">
    <property type="entry name" value="ITPase-like"/>
    <property type="match status" value="1"/>
</dbReference>
<dbReference type="InterPro" id="IPR029001">
    <property type="entry name" value="ITPase-like_fam"/>
</dbReference>
<name>A0ABP1EQQ9_9FLAO</name>
<evidence type="ECO:0000256" key="5">
    <source>
        <dbReference type="ARBA" id="ARBA00022842"/>
    </source>
</evidence>
<feature type="active site" description="Proton acceptor" evidence="7">
    <location>
        <position position="68"/>
    </location>
</feature>
<feature type="binding site" evidence="7">
    <location>
        <begin position="7"/>
        <end position="12"/>
    </location>
    <ligand>
        <name>substrate</name>
    </ligand>
</feature>
<feature type="binding site" evidence="7">
    <location>
        <position position="68"/>
    </location>
    <ligand>
        <name>Mg(2+)</name>
        <dbReference type="ChEBI" id="CHEBI:18420"/>
    </ligand>
</feature>